<proteinExistence type="predicted"/>
<dbReference type="Proteomes" id="UP000460412">
    <property type="component" value="Unassembled WGS sequence"/>
</dbReference>
<comment type="caution">
    <text evidence="1">The sequence shown here is derived from an EMBL/GenBank/DDBJ whole genome shotgun (WGS) entry which is preliminary data.</text>
</comment>
<name>A0A7X3SLV8_9FIRM</name>
<keyword evidence="2" id="KW-1185">Reference proteome</keyword>
<sequence length="69" mass="7749">MSDEGAAFIEQVINNMNPVFFIGKNNLKSTTEAIDVSKRIGVGKGIIEDPTDFDKWDEEIADLFEDIKK</sequence>
<reference evidence="1 2" key="1">
    <citation type="submission" date="2019-12" db="EMBL/GenBank/DDBJ databases">
        <title>Sporaefaciens musculi gen. nov., sp. nov., a novel bacterium isolated from the caecum of an obese mouse.</title>
        <authorList>
            <person name="Rasmussen T.S."/>
            <person name="Streidl T."/>
            <person name="Hitch T.C.A."/>
            <person name="Wortmann E."/>
            <person name="Deptula P."/>
            <person name="Hansen M."/>
            <person name="Nielsen D.S."/>
            <person name="Clavel T."/>
            <person name="Vogensen F.K."/>
        </authorList>
    </citation>
    <scope>NUCLEOTIDE SEQUENCE [LARGE SCALE GENOMIC DNA]</scope>
    <source>
        <strain evidence="1 2">WCA-9-b2</strain>
        <plasmid evidence="1">unnamed</plasmid>
    </source>
</reference>
<protein>
    <submittedName>
        <fullName evidence="1">Uncharacterized protein</fullName>
    </submittedName>
</protein>
<geneLocation type="plasmid" evidence="1">
    <name>unnamed</name>
</geneLocation>
<organism evidence="1 2">
    <name type="scientific">Sporofaciens musculi</name>
    <dbReference type="NCBI Taxonomy" id="2681861"/>
    <lineage>
        <taxon>Bacteria</taxon>
        <taxon>Bacillati</taxon>
        <taxon>Bacillota</taxon>
        <taxon>Clostridia</taxon>
        <taxon>Lachnospirales</taxon>
        <taxon>Lachnospiraceae</taxon>
        <taxon>Sporofaciens</taxon>
    </lineage>
</organism>
<dbReference type="EMBL" id="WUQX01000003">
    <property type="protein sequence ID" value="MXP79074.1"/>
    <property type="molecule type" value="Genomic_DNA"/>
</dbReference>
<keyword evidence="1" id="KW-0614">Plasmid</keyword>
<dbReference type="AlphaFoldDB" id="A0A7X3SLV8"/>
<gene>
    <name evidence="1" type="ORF">GN277_28345</name>
</gene>
<accession>A0A7X3SLV8</accession>
<evidence type="ECO:0000313" key="2">
    <source>
        <dbReference type="Proteomes" id="UP000460412"/>
    </source>
</evidence>
<evidence type="ECO:0000313" key="1">
    <source>
        <dbReference type="EMBL" id="MXP79074.1"/>
    </source>
</evidence>